<dbReference type="SUPFAM" id="SSF141868">
    <property type="entry name" value="EAL domain-like"/>
    <property type="match status" value="1"/>
</dbReference>
<dbReference type="PANTHER" id="PTHR33525">
    <property type="match status" value="1"/>
</dbReference>
<dbReference type="InterPro" id="IPR013976">
    <property type="entry name" value="HDOD"/>
</dbReference>
<dbReference type="Pfam" id="PF00563">
    <property type="entry name" value="EAL"/>
    <property type="match status" value="1"/>
</dbReference>
<dbReference type="Gene3D" id="1.10.3210.10">
    <property type="entry name" value="Hypothetical protein af1432"/>
    <property type="match status" value="1"/>
</dbReference>
<gene>
    <name evidence="2" type="ordered locus">DMR_41350</name>
</gene>
<feature type="domain" description="HDOD" evidence="1">
    <location>
        <begin position="213"/>
        <end position="393"/>
    </location>
</feature>
<accession>C4XPS6</accession>
<name>C4XPS6_SOLM1</name>
<dbReference type="SUPFAM" id="SSF109604">
    <property type="entry name" value="HD-domain/PDEase-like"/>
    <property type="match status" value="1"/>
</dbReference>
<evidence type="ECO:0000313" key="3">
    <source>
        <dbReference type="Proteomes" id="UP000009071"/>
    </source>
</evidence>
<dbReference type="InterPro" id="IPR014408">
    <property type="entry name" value="dGMP_Pdiesterase_EAL/HD-GYP"/>
</dbReference>
<dbReference type="PANTHER" id="PTHR33525:SF4">
    <property type="entry name" value="CYCLIC DI-GMP PHOSPHODIESTERASE CDGJ"/>
    <property type="match status" value="1"/>
</dbReference>
<dbReference type="PROSITE" id="PS51833">
    <property type="entry name" value="HDOD"/>
    <property type="match status" value="1"/>
</dbReference>
<evidence type="ECO:0000259" key="1">
    <source>
        <dbReference type="PROSITE" id="PS51833"/>
    </source>
</evidence>
<dbReference type="Proteomes" id="UP000009071">
    <property type="component" value="Chromosome"/>
</dbReference>
<dbReference type="HOGENOM" id="CLU_044951_1_1_7"/>
<dbReference type="KEGG" id="dma:DMR_41350"/>
<dbReference type="Gene3D" id="3.20.20.450">
    <property type="entry name" value="EAL domain"/>
    <property type="match status" value="1"/>
</dbReference>
<dbReference type="STRING" id="573370.DMR_41350"/>
<sequence>MHAIDDTTVPAEFPDNYVIASHPIFTKSMHVFAHELLFRQCINDECAAFASHADATNKMIADGFSLATRRLGTNSLLSINVGNDNIMSQAVVALPADRVLLEIPGDIDADDGLLAACRDLRAAGYRFVIDNYAPDAPAAGSLAAIAAFLKIPVNEIDGKSLARIRKSLSRMDIKLIASRVETWDVFEGCRFLGFDYFQGFFFSYLKDIVGKKLSSHRLARFNIQRLLMEKNVDFSRVVDVISTDQALTVRLLHFVNSAAFSLGRRVDSLTRAAALIGLNALKKWAMTAILADTDASDVGRELSYRTLHSAVFLSLLGDRLAAKGPDTDTLYLLGLLHNVDAVMGQKMKDTSMRCPLWPWSKMRSCATRKSRLPSLPCCWTPLGATTGPRPSAI</sequence>
<dbReference type="PIRSF" id="PIRSF003180">
    <property type="entry name" value="DiGMPpdiest_YuxH"/>
    <property type="match status" value="1"/>
</dbReference>
<dbReference type="Pfam" id="PF08668">
    <property type="entry name" value="HDOD"/>
    <property type="match status" value="1"/>
</dbReference>
<proteinExistence type="predicted"/>
<dbReference type="InterPro" id="IPR052340">
    <property type="entry name" value="RNase_Y/CdgJ"/>
</dbReference>
<dbReference type="AlphaFoldDB" id="C4XPS6"/>
<evidence type="ECO:0000313" key="2">
    <source>
        <dbReference type="EMBL" id="BAH77626.1"/>
    </source>
</evidence>
<dbReference type="InterPro" id="IPR001633">
    <property type="entry name" value="EAL_dom"/>
</dbReference>
<reference evidence="2 3" key="1">
    <citation type="journal article" date="2009" name="Genome Res.">
        <title>Whole genome sequence of Desulfovibrio magneticus strain RS-1 revealed common gene clusters in magnetotactic bacteria.</title>
        <authorList>
            <person name="Nakazawa H."/>
            <person name="Arakaki A."/>
            <person name="Narita-Yamada S."/>
            <person name="Yashiro I."/>
            <person name="Jinno K."/>
            <person name="Aoki N."/>
            <person name="Tsuruyama A."/>
            <person name="Okamura Y."/>
            <person name="Tanikawa S."/>
            <person name="Fujita N."/>
            <person name="Takeyama H."/>
            <person name="Matsunaga T."/>
        </authorList>
    </citation>
    <scope>NUCLEOTIDE SEQUENCE [LARGE SCALE GENOMIC DNA]</scope>
    <source>
        <strain evidence="3">ATCC 700980 / DSM 13731 / RS-1</strain>
    </source>
</reference>
<dbReference type="EMBL" id="AP010904">
    <property type="protein sequence ID" value="BAH77626.1"/>
    <property type="molecule type" value="Genomic_DNA"/>
</dbReference>
<dbReference type="eggNOG" id="COG3434">
    <property type="taxonomic scope" value="Bacteria"/>
</dbReference>
<keyword evidence="3" id="KW-1185">Reference proteome</keyword>
<protein>
    <recommendedName>
        <fullName evidence="1">HDOD domain-containing protein</fullName>
    </recommendedName>
</protein>
<dbReference type="InterPro" id="IPR035919">
    <property type="entry name" value="EAL_sf"/>
</dbReference>
<organism evidence="2 3">
    <name type="scientific">Solidesulfovibrio magneticus (strain ATCC 700980 / DSM 13731 / RS-1)</name>
    <name type="common">Desulfovibrio magneticus</name>
    <dbReference type="NCBI Taxonomy" id="573370"/>
    <lineage>
        <taxon>Bacteria</taxon>
        <taxon>Pseudomonadati</taxon>
        <taxon>Thermodesulfobacteriota</taxon>
        <taxon>Desulfovibrionia</taxon>
        <taxon>Desulfovibrionales</taxon>
        <taxon>Desulfovibrionaceae</taxon>
        <taxon>Solidesulfovibrio</taxon>
    </lineage>
</organism>